<comment type="caution">
    <text evidence="2">The sequence shown here is derived from an EMBL/GenBank/DDBJ whole genome shotgun (WGS) entry which is preliminary data.</text>
</comment>
<name>A0A8J2Y8E5_9FLAO</name>
<sequence length="400" mass="46413">MGLKINKNNRFDTDQFEEILIYFITSIHNKNTEEAILWDLAKNCISKLDFKDCVIYLVDSHNKTLIQKAAYGPKNPKDYELYKPVTIAVGKGITGTVALTGTPEIIADTSADPRYILDDEMRFSEICVPIMANGEVLGVIDCEHPEKNYYTNQHLRILKTIASICGIKLNQIRTEKRIKTEQEKLLKIQTEMVALKLKAFQSQMNPHFVFNTLNAIQYFITSDEKVKALNYLSVFSKLIRYYLKNFEKETISLSDEIAMLTWYLRLQKLRYDKRFEYTLNTVSNSTNSDARIPCFILQTLLENIIEFSVFSNKDHADINIDFKISEENVQVDVDFNFKNTHTGKTNYLPEYRKEISKWQDQIRMLNLTKDYNIKKKVALKTKVKKEFAGGQVVLCLPNLI</sequence>
<dbReference type="PANTHER" id="PTHR34220:SF7">
    <property type="entry name" value="SENSOR HISTIDINE KINASE YPDA"/>
    <property type="match status" value="1"/>
</dbReference>
<dbReference type="AlphaFoldDB" id="A0A8J2Y8E5"/>
<dbReference type="Gene3D" id="3.30.450.40">
    <property type="match status" value="1"/>
</dbReference>
<keyword evidence="3" id="KW-1185">Reference proteome</keyword>
<dbReference type="InterPro" id="IPR029016">
    <property type="entry name" value="GAF-like_dom_sf"/>
</dbReference>
<protein>
    <recommendedName>
        <fullName evidence="1">GAF domain-containing protein</fullName>
    </recommendedName>
</protein>
<dbReference type="PANTHER" id="PTHR34220">
    <property type="entry name" value="SENSOR HISTIDINE KINASE YPDA"/>
    <property type="match status" value="1"/>
</dbReference>
<accession>A0A8J2Y8E5</accession>
<organism evidence="2 3">
    <name type="scientific">Planktosalinus lacus</name>
    <dbReference type="NCBI Taxonomy" id="1526573"/>
    <lineage>
        <taxon>Bacteria</taxon>
        <taxon>Pseudomonadati</taxon>
        <taxon>Bacteroidota</taxon>
        <taxon>Flavobacteriia</taxon>
        <taxon>Flavobacteriales</taxon>
        <taxon>Flavobacteriaceae</taxon>
        <taxon>Planktosalinus</taxon>
    </lineage>
</organism>
<evidence type="ECO:0000259" key="1">
    <source>
        <dbReference type="SMART" id="SM00065"/>
    </source>
</evidence>
<dbReference type="Pfam" id="PF13185">
    <property type="entry name" value="GAF_2"/>
    <property type="match status" value="1"/>
</dbReference>
<dbReference type="SUPFAM" id="SSF55781">
    <property type="entry name" value="GAF domain-like"/>
    <property type="match status" value="1"/>
</dbReference>
<reference evidence="2" key="1">
    <citation type="journal article" date="2014" name="Int. J. Syst. Evol. Microbiol.">
        <title>Complete genome sequence of Corynebacterium casei LMG S-19264T (=DSM 44701T), isolated from a smear-ripened cheese.</title>
        <authorList>
            <consortium name="US DOE Joint Genome Institute (JGI-PGF)"/>
            <person name="Walter F."/>
            <person name="Albersmeier A."/>
            <person name="Kalinowski J."/>
            <person name="Ruckert C."/>
        </authorList>
    </citation>
    <scope>NUCLEOTIDE SEQUENCE</scope>
    <source>
        <strain evidence="2">CGMCC 1.12924</strain>
    </source>
</reference>
<dbReference type="SMART" id="SM00065">
    <property type="entry name" value="GAF"/>
    <property type="match status" value="1"/>
</dbReference>
<proteinExistence type="predicted"/>
<dbReference type="GO" id="GO:0000155">
    <property type="term" value="F:phosphorelay sensor kinase activity"/>
    <property type="evidence" value="ECO:0007669"/>
    <property type="project" value="InterPro"/>
</dbReference>
<dbReference type="InterPro" id="IPR003018">
    <property type="entry name" value="GAF"/>
</dbReference>
<gene>
    <name evidence="2" type="ORF">GCM10011312_07060</name>
</gene>
<dbReference type="InterPro" id="IPR050640">
    <property type="entry name" value="Bact_2-comp_sensor_kinase"/>
</dbReference>
<dbReference type="Proteomes" id="UP000652231">
    <property type="component" value="Unassembled WGS sequence"/>
</dbReference>
<dbReference type="InterPro" id="IPR010559">
    <property type="entry name" value="Sig_transdc_His_kin_internal"/>
</dbReference>
<dbReference type="EMBL" id="BMGK01000002">
    <property type="protein sequence ID" value="GGD85585.1"/>
    <property type="molecule type" value="Genomic_DNA"/>
</dbReference>
<dbReference type="GO" id="GO:0016020">
    <property type="term" value="C:membrane"/>
    <property type="evidence" value="ECO:0007669"/>
    <property type="project" value="InterPro"/>
</dbReference>
<reference evidence="2" key="2">
    <citation type="submission" date="2020-09" db="EMBL/GenBank/DDBJ databases">
        <authorList>
            <person name="Sun Q."/>
            <person name="Zhou Y."/>
        </authorList>
    </citation>
    <scope>NUCLEOTIDE SEQUENCE</scope>
    <source>
        <strain evidence="2">CGMCC 1.12924</strain>
    </source>
</reference>
<dbReference type="Pfam" id="PF06580">
    <property type="entry name" value="His_kinase"/>
    <property type="match status" value="1"/>
</dbReference>
<evidence type="ECO:0000313" key="2">
    <source>
        <dbReference type="EMBL" id="GGD85585.1"/>
    </source>
</evidence>
<evidence type="ECO:0000313" key="3">
    <source>
        <dbReference type="Proteomes" id="UP000652231"/>
    </source>
</evidence>
<feature type="domain" description="GAF" evidence="1">
    <location>
        <begin position="32"/>
        <end position="179"/>
    </location>
</feature>